<evidence type="ECO:0000313" key="2">
    <source>
        <dbReference type="Proteomes" id="UP000026915"/>
    </source>
</evidence>
<dbReference type="Proteomes" id="UP000026915">
    <property type="component" value="Chromosome 2"/>
</dbReference>
<name>A0A061DYS7_THECC</name>
<dbReference type="OMA" id="WSDEFVK"/>
<dbReference type="PANTHER" id="PTHR38222">
    <property type="entry name" value="TFIIS N-TERMINAL DOMAIN-CONTAINING PROTEIN"/>
    <property type="match status" value="1"/>
</dbReference>
<dbReference type="eggNOG" id="ENOG502SE9R">
    <property type="taxonomic scope" value="Eukaryota"/>
</dbReference>
<dbReference type="EMBL" id="CM001880">
    <property type="protein sequence ID" value="EOX97201.1"/>
    <property type="molecule type" value="Genomic_DNA"/>
</dbReference>
<reference evidence="1 2" key="1">
    <citation type="journal article" date="2013" name="Genome Biol.">
        <title>The genome sequence of the most widely cultivated cacao type and its use to identify candidate genes regulating pod color.</title>
        <authorList>
            <person name="Motamayor J.C."/>
            <person name="Mockaitis K."/>
            <person name="Schmutz J."/>
            <person name="Haiminen N."/>
            <person name="Iii D.L."/>
            <person name="Cornejo O."/>
            <person name="Findley S.D."/>
            <person name="Zheng P."/>
            <person name="Utro F."/>
            <person name="Royaert S."/>
            <person name="Saski C."/>
            <person name="Jenkins J."/>
            <person name="Podicheti R."/>
            <person name="Zhao M."/>
            <person name="Scheffler B.E."/>
            <person name="Stack J.C."/>
            <person name="Feltus F.A."/>
            <person name="Mustiga G.M."/>
            <person name="Amores F."/>
            <person name="Phillips W."/>
            <person name="Marelli J.P."/>
            <person name="May G.D."/>
            <person name="Shapiro H."/>
            <person name="Ma J."/>
            <person name="Bustamante C.D."/>
            <person name="Schnell R.J."/>
            <person name="Main D."/>
            <person name="Gilbert D."/>
            <person name="Parida L."/>
            <person name="Kuhn D.N."/>
        </authorList>
    </citation>
    <scope>NUCLEOTIDE SEQUENCE [LARGE SCALE GENOMIC DNA]</scope>
    <source>
        <strain evidence="2">cv. Matina 1-6</strain>
    </source>
</reference>
<organism evidence="1 2">
    <name type="scientific">Theobroma cacao</name>
    <name type="common">Cacao</name>
    <name type="synonym">Cocoa</name>
    <dbReference type="NCBI Taxonomy" id="3641"/>
    <lineage>
        <taxon>Eukaryota</taxon>
        <taxon>Viridiplantae</taxon>
        <taxon>Streptophyta</taxon>
        <taxon>Embryophyta</taxon>
        <taxon>Tracheophyta</taxon>
        <taxon>Spermatophyta</taxon>
        <taxon>Magnoliopsida</taxon>
        <taxon>eudicotyledons</taxon>
        <taxon>Gunneridae</taxon>
        <taxon>Pentapetalae</taxon>
        <taxon>rosids</taxon>
        <taxon>malvids</taxon>
        <taxon>Malvales</taxon>
        <taxon>Malvaceae</taxon>
        <taxon>Byttnerioideae</taxon>
        <taxon>Theobroma</taxon>
    </lineage>
</organism>
<keyword evidence="2" id="KW-1185">Reference proteome</keyword>
<accession>A0A061DYS7</accession>
<dbReference type="AlphaFoldDB" id="A0A061DYS7"/>
<dbReference type="InParanoid" id="A0A061DYS7"/>
<dbReference type="PANTHER" id="PTHR38222:SF1">
    <property type="entry name" value="TFIIS N-TERMINAL DOMAIN-CONTAINING PROTEIN"/>
    <property type="match status" value="1"/>
</dbReference>
<dbReference type="HOGENOM" id="CLU_2594597_0_0_1"/>
<evidence type="ECO:0000313" key="1">
    <source>
        <dbReference type="EMBL" id="EOX97201.1"/>
    </source>
</evidence>
<dbReference type="Gramene" id="EOX97201">
    <property type="protein sequence ID" value="EOX97201"/>
    <property type="gene ID" value="TCM_006290"/>
</dbReference>
<proteinExistence type="predicted"/>
<gene>
    <name evidence="1" type="ORF">TCM_006290</name>
</gene>
<protein>
    <submittedName>
        <fullName evidence="1">Uncharacterized protein</fullName>
    </submittedName>
</protein>
<sequence length="80" mass="8529">MSALVDIWSNELGKLREKGQTLFSSDSSPISAESTQVVGSQEKSSTEVARAFVGRVMRVSSTLVPCSEGSVSMLVQCFSP</sequence>